<sequence>MIKKLIPLPIENKHSASTAIRKSLNPNVYIFLQFAEGISLTENVRI</sequence>
<dbReference type="KEGG" id="cko:CKO_01047"/>
<evidence type="ECO:0000313" key="2">
    <source>
        <dbReference type="Proteomes" id="UP000008148"/>
    </source>
</evidence>
<gene>
    <name evidence="1" type="ordered locus">CKO_01047</name>
</gene>
<protein>
    <submittedName>
        <fullName evidence="1">Uncharacterized protein</fullName>
    </submittedName>
</protein>
<dbReference type="EMBL" id="CP000822">
    <property type="protein sequence ID" value="ABV12190.1"/>
    <property type="molecule type" value="Genomic_DNA"/>
</dbReference>
<name>A8AFC7_CITK8</name>
<keyword evidence="2" id="KW-1185">Reference proteome</keyword>
<reference evidence="1 2" key="1">
    <citation type="submission" date="2007-08" db="EMBL/GenBank/DDBJ databases">
        <authorList>
            <consortium name="The Citrobacter koseri Genome Sequencing Project"/>
            <person name="McClelland M."/>
            <person name="Sanderson E.K."/>
            <person name="Porwollik S."/>
            <person name="Spieth J."/>
            <person name="Clifton W.S."/>
            <person name="Latreille P."/>
            <person name="Courtney L."/>
            <person name="Wang C."/>
            <person name="Pepin K."/>
            <person name="Bhonagiri V."/>
            <person name="Nash W."/>
            <person name="Johnson M."/>
            <person name="Thiruvilangam P."/>
            <person name="Wilson R."/>
        </authorList>
    </citation>
    <scope>NUCLEOTIDE SEQUENCE [LARGE SCALE GENOMIC DNA]</scope>
    <source>
        <strain evidence="2">ATCC BAA-895 / CDC 4225-83 / SGSC4696</strain>
    </source>
</reference>
<dbReference type="Proteomes" id="UP000008148">
    <property type="component" value="Chromosome"/>
</dbReference>
<dbReference type="AlphaFoldDB" id="A8AFC7"/>
<dbReference type="HOGENOM" id="CLU_3181784_0_0_6"/>
<organism evidence="1 2">
    <name type="scientific">Citrobacter koseri (strain ATCC BAA-895 / CDC 4225-83 / SGSC4696)</name>
    <dbReference type="NCBI Taxonomy" id="290338"/>
    <lineage>
        <taxon>Bacteria</taxon>
        <taxon>Pseudomonadati</taxon>
        <taxon>Pseudomonadota</taxon>
        <taxon>Gammaproteobacteria</taxon>
        <taxon>Enterobacterales</taxon>
        <taxon>Enterobacteriaceae</taxon>
        <taxon>Citrobacter</taxon>
    </lineage>
</organism>
<evidence type="ECO:0000313" key="1">
    <source>
        <dbReference type="EMBL" id="ABV12190.1"/>
    </source>
</evidence>
<proteinExistence type="predicted"/>
<accession>A8AFC7</accession>